<dbReference type="RefSeq" id="WP_222614327.1">
    <property type="nucleotide sequence ID" value="NZ_BKAU01000001.1"/>
</dbReference>
<evidence type="ECO:0000256" key="3">
    <source>
        <dbReference type="SAM" id="SignalP"/>
    </source>
</evidence>
<feature type="region of interest" description="Disordered" evidence="2">
    <location>
        <begin position="148"/>
        <end position="253"/>
    </location>
</feature>
<dbReference type="Gene3D" id="1.25.40.10">
    <property type="entry name" value="Tetratricopeptide repeat domain"/>
    <property type="match status" value="2"/>
</dbReference>
<protein>
    <submittedName>
        <fullName evidence="4">Uncharacterized protein</fullName>
    </submittedName>
</protein>
<accession>A0A512RHX8</accession>
<name>A0A512RHX8_9BACT</name>
<sequence>MRYRLFHMPVAVIGILLCSTLAASAQEGTNKLIRKGNEQYKKQQYADAEASYKKALERNARSVAGHYNLGNSLYEQKRFEAARQQYANTLKTEAGKAVKADANYNIGNTFMEDKKWEESIKSYKAALKANPADEQARYNLAYAQAMLKKQQNQQQGGGNNKDKNDKKDQKNKDKDQKDDQQKNQDKKDQDKQDQQKDKEQQDKEQQKNQPKPSKLTQEEAKRLLQALAQQEKKLQEDKMKKAKASPGMVEKDW</sequence>
<dbReference type="AlphaFoldDB" id="A0A512RHX8"/>
<feature type="compositionally biased region" description="Basic and acidic residues" evidence="2">
    <location>
        <begin position="160"/>
        <end position="206"/>
    </location>
</feature>
<evidence type="ECO:0000256" key="2">
    <source>
        <dbReference type="SAM" id="MobiDB-lite"/>
    </source>
</evidence>
<feature type="signal peptide" evidence="3">
    <location>
        <begin position="1"/>
        <end position="25"/>
    </location>
</feature>
<reference evidence="4 5" key="1">
    <citation type="submission" date="2019-07" db="EMBL/GenBank/DDBJ databases">
        <title>Whole genome shotgun sequence of Chitinophaga cymbidii NBRC 109752.</title>
        <authorList>
            <person name="Hosoyama A."/>
            <person name="Uohara A."/>
            <person name="Ohji S."/>
            <person name="Ichikawa N."/>
        </authorList>
    </citation>
    <scope>NUCLEOTIDE SEQUENCE [LARGE SCALE GENOMIC DNA]</scope>
    <source>
        <strain evidence="4 5">NBRC 109752</strain>
    </source>
</reference>
<dbReference type="InterPro" id="IPR019734">
    <property type="entry name" value="TPR_rpt"/>
</dbReference>
<feature type="repeat" description="TPR" evidence="1">
    <location>
        <begin position="100"/>
        <end position="133"/>
    </location>
</feature>
<dbReference type="SMART" id="SM00028">
    <property type="entry name" value="TPR"/>
    <property type="match status" value="3"/>
</dbReference>
<gene>
    <name evidence="4" type="ORF">CCY01nite_15410</name>
</gene>
<evidence type="ECO:0000313" key="5">
    <source>
        <dbReference type="Proteomes" id="UP000321436"/>
    </source>
</evidence>
<dbReference type="InterPro" id="IPR011990">
    <property type="entry name" value="TPR-like_helical_dom_sf"/>
</dbReference>
<dbReference type="PROSITE" id="PS50005">
    <property type="entry name" value="TPR"/>
    <property type="match status" value="1"/>
</dbReference>
<feature type="compositionally biased region" description="Basic and acidic residues" evidence="2">
    <location>
        <begin position="230"/>
        <end position="239"/>
    </location>
</feature>
<evidence type="ECO:0000256" key="1">
    <source>
        <dbReference type="PROSITE-ProRule" id="PRU00339"/>
    </source>
</evidence>
<keyword evidence="5" id="KW-1185">Reference proteome</keyword>
<dbReference type="Pfam" id="PF13432">
    <property type="entry name" value="TPR_16"/>
    <property type="match status" value="1"/>
</dbReference>
<dbReference type="Proteomes" id="UP000321436">
    <property type="component" value="Unassembled WGS sequence"/>
</dbReference>
<dbReference type="SUPFAM" id="SSF48452">
    <property type="entry name" value="TPR-like"/>
    <property type="match status" value="1"/>
</dbReference>
<evidence type="ECO:0000313" key="4">
    <source>
        <dbReference type="EMBL" id="GEP95281.1"/>
    </source>
</evidence>
<dbReference type="EMBL" id="BKAU01000001">
    <property type="protein sequence ID" value="GEP95281.1"/>
    <property type="molecule type" value="Genomic_DNA"/>
</dbReference>
<keyword evidence="3" id="KW-0732">Signal</keyword>
<proteinExistence type="predicted"/>
<keyword evidence="1" id="KW-0802">TPR repeat</keyword>
<comment type="caution">
    <text evidence="4">The sequence shown here is derived from an EMBL/GenBank/DDBJ whole genome shotgun (WGS) entry which is preliminary data.</text>
</comment>
<feature type="chain" id="PRO_5022239053" evidence="3">
    <location>
        <begin position="26"/>
        <end position="253"/>
    </location>
</feature>
<organism evidence="4 5">
    <name type="scientific">Chitinophaga cymbidii</name>
    <dbReference type="NCBI Taxonomy" id="1096750"/>
    <lineage>
        <taxon>Bacteria</taxon>
        <taxon>Pseudomonadati</taxon>
        <taxon>Bacteroidota</taxon>
        <taxon>Chitinophagia</taxon>
        <taxon>Chitinophagales</taxon>
        <taxon>Chitinophagaceae</taxon>
        <taxon>Chitinophaga</taxon>
    </lineage>
</organism>
<dbReference type="Pfam" id="PF13414">
    <property type="entry name" value="TPR_11"/>
    <property type="match status" value="1"/>
</dbReference>